<comment type="caution">
    <text evidence="6">The sequence shown here is derived from an EMBL/GenBank/DDBJ whole genome shotgun (WGS) entry which is preliminary data.</text>
</comment>
<dbReference type="PANTHER" id="PTHR43050:SF1">
    <property type="entry name" value="SERINE RACEMASE"/>
    <property type="match status" value="1"/>
</dbReference>
<evidence type="ECO:0000313" key="7">
    <source>
        <dbReference type="Proteomes" id="UP001301769"/>
    </source>
</evidence>
<proteinExistence type="inferred from homology"/>
<evidence type="ECO:0000256" key="1">
    <source>
        <dbReference type="ARBA" id="ARBA00001933"/>
    </source>
</evidence>
<dbReference type="CDD" id="cd01562">
    <property type="entry name" value="Thr-dehyd"/>
    <property type="match status" value="1"/>
</dbReference>
<dbReference type="GO" id="GO:0005524">
    <property type="term" value="F:ATP binding"/>
    <property type="evidence" value="ECO:0007669"/>
    <property type="project" value="TreeGrafter"/>
</dbReference>
<evidence type="ECO:0000256" key="4">
    <source>
        <dbReference type="ARBA" id="ARBA00023239"/>
    </source>
</evidence>
<feature type="domain" description="Tryptophan synthase beta chain-like PALP" evidence="5">
    <location>
        <begin position="62"/>
        <end position="354"/>
    </location>
</feature>
<name>A0AAN6YHI2_9PEZI</name>
<dbReference type="GO" id="GO:0000287">
    <property type="term" value="F:magnesium ion binding"/>
    <property type="evidence" value="ECO:0007669"/>
    <property type="project" value="TreeGrafter"/>
</dbReference>
<keyword evidence="7" id="KW-1185">Reference proteome</keyword>
<dbReference type="EMBL" id="MU858048">
    <property type="protein sequence ID" value="KAK4219394.1"/>
    <property type="molecule type" value="Genomic_DNA"/>
</dbReference>
<comment type="similarity">
    <text evidence="2">Belongs to the serine/threonine dehydratase family.</text>
</comment>
<dbReference type="FunFam" id="3.40.50.1100:FF:000005">
    <property type="entry name" value="Threonine dehydratase catabolic"/>
    <property type="match status" value="1"/>
</dbReference>
<evidence type="ECO:0000256" key="3">
    <source>
        <dbReference type="ARBA" id="ARBA00022898"/>
    </source>
</evidence>
<reference evidence="6" key="1">
    <citation type="journal article" date="2023" name="Mol. Phylogenet. Evol.">
        <title>Genome-scale phylogeny and comparative genomics of the fungal order Sordariales.</title>
        <authorList>
            <person name="Hensen N."/>
            <person name="Bonometti L."/>
            <person name="Westerberg I."/>
            <person name="Brannstrom I.O."/>
            <person name="Guillou S."/>
            <person name="Cros-Aarteil S."/>
            <person name="Calhoun S."/>
            <person name="Haridas S."/>
            <person name="Kuo A."/>
            <person name="Mondo S."/>
            <person name="Pangilinan J."/>
            <person name="Riley R."/>
            <person name="LaButti K."/>
            <person name="Andreopoulos B."/>
            <person name="Lipzen A."/>
            <person name="Chen C."/>
            <person name="Yan M."/>
            <person name="Daum C."/>
            <person name="Ng V."/>
            <person name="Clum A."/>
            <person name="Steindorff A."/>
            <person name="Ohm R.A."/>
            <person name="Martin F."/>
            <person name="Silar P."/>
            <person name="Natvig D.O."/>
            <person name="Lalanne C."/>
            <person name="Gautier V."/>
            <person name="Ament-Velasquez S.L."/>
            <person name="Kruys A."/>
            <person name="Hutchinson M.I."/>
            <person name="Powell A.J."/>
            <person name="Barry K."/>
            <person name="Miller A.N."/>
            <person name="Grigoriev I.V."/>
            <person name="Debuchy R."/>
            <person name="Gladieux P."/>
            <person name="Hiltunen Thoren M."/>
            <person name="Johannesson H."/>
        </authorList>
    </citation>
    <scope>NUCLEOTIDE SEQUENCE</scope>
    <source>
        <strain evidence="6">PSN293</strain>
    </source>
</reference>
<keyword evidence="3" id="KW-0663">Pyridoxal phosphate</keyword>
<dbReference type="GO" id="GO:0008721">
    <property type="term" value="F:D-serine ammonia-lyase activity"/>
    <property type="evidence" value="ECO:0007669"/>
    <property type="project" value="TreeGrafter"/>
</dbReference>
<keyword evidence="4" id="KW-0456">Lyase</keyword>
<reference evidence="6" key="2">
    <citation type="submission" date="2023-05" db="EMBL/GenBank/DDBJ databases">
        <authorList>
            <consortium name="Lawrence Berkeley National Laboratory"/>
            <person name="Steindorff A."/>
            <person name="Hensen N."/>
            <person name="Bonometti L."/>
            <person name="Westerberg I."/>
            <person name="Brannstrom I.O."/>
            <person name="Guillou S."/>
            <person name="Cros-Aarteil S."/>
            <person name="Calhoun S."/>
            <person name="Haridas S."/>
            <person name="Kuo A."/>
            <person name="Mondo S."/>
            <person name="Pangilinan J."/>
            <person name="Riley R."/>
            <person name="Labutti K."/>
            <person name="Andreopoulos B."/>
            <person name="Lipzen A."/>
            <person name="Chen C."/>
            <person name="Yanf M."/>
            <person name="Daum C."/>
            <person name="Ng V."/>
            <person name="Clum A."/>
            <person name="Ohm R."/>
            <person name="Martin F."/>
            <person name="Silar P."/>
            <person name="Natvig D."/>
            <person name="Lalanne C."/>
            <person name="Gautier V."/>
            <person name="Ament-Velasquez S.L."/>
            <person name="Kruys A."/>
            <person name="Hutchinson M.I."/>
            <person name="Powell A.J."/>
            <person name="Barry K."/>
            <person name="Miller A.N."/>
            <person name="Grigoriev I.V."/>
            <person name="Debuchy R."/>
            <person name="Gladieux P."/>
            <person name="Thoren M.H."/>
            <person name="Johannesson H."/>
        </authorList>
    </citation>
    <scope>NUCLEOTIDE SEQUENCE</scope>
    <source>
        <strain evidence="6">PSN293</strain>
    </source>
</reference>
<dbReference type="GO" id="GO:0003941">
    <property type="term" value="F:L-serine ammonia-lyase activity"/>
    <property type="evidence" value="ECO:0007669"/>
    <property type="project" value="TreeGrafter"/>
</dbReference>
<dbReference type="SUPFAM" id="SSF53686">
    <property type="entry name" value="Tryptophan synthase beta subunit-like PLP-dependent enzymes"/>
    <property type="match status" value="1"/>
</dbReference>
<accession>A0AAN6YHI2</accession>
<evidence type="ECO:0000256" key="2">
    <source>
        <dbReference type="ARBA" id="ARBA00010869"/>
    </source>
</evidence>
<evidence type="ECO:0000259" key="5">
    <source>
        <dbReference type="Pfam" id="PF00291"/>
    </source>
</evidence>
<dbReference type="Proteomes" id="UP001301769">
    <property type="component" value="Unassembled WGS sequence"/>
</dbReference>
<organism evidence="6 7">
    <name type="scientific">Rhypophila decipiens</name>
    <dbReference type="NCBI Taxonomy" id="261697"/>
    <lineage>
        <taxon>Eukaryota</taxon>
        <taxon>Fungi</taxon>
        <taxon>Dikarya</taxon>
        <taxon>Ascomycota</taxon>
        <taxon>Pezizomycotina</taxon>
        <taxon>Sordariomycetes</taxon>
        <taxon>Sordariomycetidae</taxon>
        <taxon>Sordariales</taxon>
        <taxon>Naviculisporaceae</taxon>
        <taxon>Rhypophila</taxon>
    </lineage>
</organism>
<dbReference type="InterPro" id="IPR036052">
    <property type="entry name" value="TrpB-like_PALP_sf"/>
</dbReference>
<dbReference type="GO" id="GO:0030378">
    <property type="term" value="F:serine racemase activity"/>
    <property type="evidence" value="ECO:0007669"/>
    <property type="project" value="TreeGrafter"/>
</dbReference>
<protein>
    <submittedName>
        <fullName evidence="6">Threonine dehydratase</fullName>
    </submittedName>
</protein>
<evidence type="ECO:0000313" key="6">
    <source>
        <dbReference type="EMBL" id="KAK4219394.1"/>
    </source>
</evidence>
<dbReference type="Pfam" id="PF00291">
    <property type="entry name" value="PALP"/>
    <property type="match status" value="1"/>
</dbReference>
<dbReference type="InterPro" id="IPR001926">
    <property type="entry name" value="TrpB-like_PALP"/>
</dbReference>
<comment type="cofactor">
    <cofactor evidence="1">
        <name>pyridoxal 5'-phosphate</name>
        <dbReference type="ChEBI" id="CHEBI:597326"/>
    </cofactor>
</comment>
<dbReference type="PANTHER" id="PTHR43050">
    <property type="entry name" value="SERINE / THREONINE RACEMASE FAMILY MEMBER"/>
    <property type="match status" value="1"/>
</dbReference>
<sequence>MSDPAIPQLTRESVVAAHKLIEPYVHKTPVLTNTTISKLASIPRTPAELEGTEWAGRTPARPVMRLWFKCENFQRIGAFKARGAFHAIEKLKQTPGWLESGGKEKGVVTHSSGNHAQALSLAAQVNQIPAYIVMPSISPIPKVNATRGYGAKITFSGSTSVEREAVTASVIASTGAVLIPPYDHPDIICGQGTASLELQDQVSESLSSPNPPYTSLSSSQKERSLNAIITPCGGGGLLSGTALSCSGLPIKVFGSEPSYEGADDCTRAYNSHPTDAVRIETVKSLTIGDGLRTPVGKIPWSIIYERMLVSGMYSVTEDQIKSALKLVYERMKLVVEPSAVVPLAVCLYNEYFRAMVEKEAGEEGWDIGVIFSGGNIDLGKLGDLLNGA</sequence>
<dbReference type="GO" id="GO:0018114">
    <property type="term" value="F:threonine racemase activity"/>
    <property type="evidence" value="ECO:0007669"/>
    <property type="project" value="TreeGrafter"/>
</dbReference>
<dbReference type="Gene3D" id="3.40.50.1100">
    <property type="match status" value="2"/>
</dbReference>
<gene>
    <name evidence="6" type="ORF">QBC37DRAFT_303703</name>
</gene>
<dbReference type="GO" id="GO:0030170">
    <property type="term" value="F:pyridoxal phosphate binding"/>
    <property type="evidence" value="ECO:0007669"/>
    <property type="project" value="TreeGrafter"/>
</dbReference>
<dbReference type="AlphaFoldDB" id="A0AAN6YHI2"/>